<dbReference type="KEGG" id="nta:107805128"/>
<dbReference type="AlphaFoldDB" id="A0A1S4B733"/>
<dbReference type="SUPFAM" id="SSF52047">
    <property type="entry name" value="RNI-like"/>
    <property type="match status" value="1"/>
</dbReference>
<dbReference type="PaxDb" id="4097-A0A1S4B733"/>
<dbReference type="OMA" id="TEMYLIQ"/>
<dbReference type="PANTHER" id="PTHR31639:SF243">
    <property type="entry name" value="F-BOX DOMAIN-CONTAINING PROTEIN"/>
    <property type="match status" value="1"/>
</dbReference>
<proteinExistence type="predicted"/>
<dbReference type="InterPro" id="IPR032675">
    <property type="entry name" value="LRR_dom_sf"/>
</dbReference>
<gene>
    <name evidence="1" type="primary">LOC107805128</name>
</gene>
<dbReference type="Gene3D" id="3.80.10.10">
    <property type="entry name" value="Ribonuclease Inhibitor"/>
    <property type="match status" value="1"/>
</dbReference>
<dbReference type="STRING" id="4097.A0A1S4B733"/>
<protein>
    <submittedName>
        <fullName evidence="1">F-box/FBD/LRR-repeat protein At4g13965</fullName>
    </submittedName>
</protein>
<dbReference type="PANTHER" id="PTHR31639">
    <property type="entry name" value="F-BOX PROTEIN-LIKE"/>
    <property type="match status" value="1"/>
</dbReference>
<sequence>MPIKYAARTSILSKQWRKLWSTQPHLVFDSLFFGYVSNIVGASPASIIHKILMQHIGPILGFHLISKLHELSQSDFDQCIIFVSNHGIEKFTLDVSNVEKDALPCSIFTCSMLTHLKALELEHSELDGQVGSIDLILPMLDTLELRFCVGVDCVNIVSPNLVNLSILSSCTVTFQCFNVNPIFERIKHLCLDGPSLKNLGSFPVLDMLDVSLNLQHLKIYDLKISVKRISSAICLLQSSPNLRDLDMDEVVKVDDEKVSHRTELILICRRHKTK</sequence>
<dbReference type="RefSeq" id="XP_016484603.1">
    <property type="nucleotide sequence ID" value="XM_016629117.1"/>
</dbReference>
<evidence type="ECO:0000313" key="1">
    <source>
        <dbReference type="RefSeq" id="XP_016484603.1"/>
    </source>
</evidence>
<reference evidence="1" key="1">
    <citation type="submission" date="2025-08" db="UniProtKB">
        <authorList>
            <consortium name="RefSeq"/>
        </authorList>
    </citation>
    <scope>IDENTIFICATION</scope>
</reference>
<name>A0A1S4B733_TOBAC</name>
<accession>A0A1S4B733</accession>
<organism evidence="1">
    <name type="scientific">Nicotiana tabacum</name>
    <name type="common">Common tobacco</name>
    <dbReference type="NCBI Taxonomy" id="4097"/>
    <lineage>
        <taxon>Eukaryota</taxon>
        <taxon>Viridiplantae</taxon>
        <taxon>Streptophyta</taxon>
        <taxon>Embryophyta</taxon>
        <taxon>Tracheophyta</taxon>
        <taxon>Spermatophyta</taxon>
        <taxon>Magnoliopsida</taxon>
        <taxon>eudicotyledons</taxon>
        <taxon>Gunneridae</taxon>
        <taxon>Pentapetalae</taxon>
        <taxon>asterids</taxon>
        <taxon>lamiids</taxon>
        <taxon>Solanales</taxon>
        <taxon>Solanaceae</taxon>
        <taxon>Nicotianoideae</taxon>
        <taxon>Nicotianeae</taxon>
        <taxon>Nicotiana</taxon>
    </lineage>
</organism>
<dbReference type="OrthoDB" id="1282595at2759"/>